<organism evidence="5 6">
    <name type="scientific">Arthrobacter deserti</name>
    <dbReference type="NCBI Taxonomy" id="1742687"/>
    <lineage>
        <taxon>Bacteria</taxon>
        <taxon>Bacillati</taxon>
        <taxon>Actinomycetota</taxon>
        <taxon>Actinomycetes</taxon>
        <taxon>Micrococcales</taxon>
        <taxon>Micrococcaceae</taxon>
        <taxon>Arthrobacter</taxon>
    </lineage>
</organism>
<evidence type="ECO:0000256" key="2">
    <source>
        <dbReference type="ARBA" id="ARBA00023125"/>
    </source>
</evidence>
<evidence type="ECO:0000256" key="1">
    <source>
        <dbReference type="ARBA" id="ARBA00023015"/>
    </source>
</evidence>
<evidence type="ECO:0000259" key="4">
    <source>
        <dbReference type="PROSITE" id="PS50043"/>
    </source>
</evidence>
<dbReference type="EMBL" id="JAAZSR010000040">
    <property type="protein sequence ID" value="NKX49810.1"/>
    <property type="molecule type" value="Genomic_DNA"/>
</dbReference>
<protein>
    <submittedName>
        <fullName evidence="5">Helix-turn-helix transcriptional regulator</fullName>
    </submittedName>
</protein>
<dbReference type="SUPFAM" id="SSF46894">
    <property type="entry name" value="C-terminal effector domain of the bipartite response regulators"/>
    <property type="match status" value="1"/>
</dbReference>
<dbReference type="InterPro" id="IPR036388">
    <property type="entry name" value="WH-like_DNA-bd_sf"/>
</dbReference>
<evidence type="ECO:0000313" key="5">
    <source>
        <dbReference type="EMBL" id="NKX49810.1"/>
    </source>
</evidence>
<feature type="non-terminal residue" evidence="5">
    <location>
        <position position="1"/>
    </location>
</feature>
<proteinExistence type="predicted"/>
<evidence type="ECO:0000313" key="6">
    <source>
        <dbReference type="Proteomes" id="UP000523795"/>
    </source>
</evidence>
<dbReference type="InterPro" id="IPR000792">
    <property type="entry name" value="Tscrpt_reg_LuxR_C"/>
</dbReference>
<dbReference type="Gene3D" id="1.10.10.10">
    <property type="entry name" value="Winged helix-like DNA-binding domain superfamily/Winged helix DNA-binding domain"/>
    <property type="match status" value="1"/>
</dbReference>
<gene>
    <name evidence="5" type="ORF">HER39_04325</name>
</gene>
<sequence>RAAQKYIYAHSGSFDFAIGQCGGGQALTAREREMAELVAANQPNSAIARHFGISVRTVEGHLHKLYSKLQLRHSPVLEAAAHEEEVPWLTRT</sequence>
<feature type="domain" description="HTH luxR-type" evidence="4">
    <location>
        <begin position="20"/>
        <end position="85"/>
    </location>
</feature>
<comment type="caution">
    <text evidence="5">The sequence shown here is derived from an EMBL/GenBank/DDBJ whole genome shotgun (WGS) entry which is preliminary data.</text>
</comment>
<evidence type="ECO:0000256" key="3">
    <source>
        <dbReference type="ARBA" id="ARBA00023163"/>
    </source>
</evidence>
<dbReference type="PANTHER" id="PTHR44688">
    <property type="entry name" value="DNA-BINDING TRANSCRIPTIONAL ACTIVATOR DEVR_DOSR"/>
    <property type="match status" value="1"/>
</dbReference>
<keyword evidence="2" id="KW-0238">DNA-binding</keyword>
<keyword evidence="3" id="KW-0804">Transcription</keyword>
<name>A0ABX1JKG8_9MICC</name>
<dbReference type="PANTHER" id="PTHR44688:SF16">
    <property type="entry name" value="DNA-BINDING TRANSCRIPTIONAL ACTIVATOR DEVR_DOSR"/>
    <property type="match status" value="1"/>
</dbReference>
<dbReference type="PRINTS" id="PR00038">
    <property type="entry name" value="HTHLUXR"/>
</dbReference>
<dbReference type="Proteomes" id="UP000523795">
    <property type="component" value="Unassembled WGS sequence"/>
</dbReference>
<keyword evidence="1" id="KW-0805">Transcription regulation</keyword>
<dbReference type="CDD" id="cd06170">
    <property type="entry name" value="LuxR_C_like"/>
    <property type="match status" value="1"/>
</dbReference>
<reference evidence="5 6" key="1">
    <citation type="submission" date="2020-04" db="EMBL/GenBank/DDBJ databases">
        <authorList>
            <person name="Liu S."/>
        </authorList>
    </citation>
    <scope>NUCLEOTIDE SEQUENCE [LARGE SCALE GENOMIC DNA]</scope>
    <source>
        <strain evidence="5 6">CGMCC 1.15091</strain>
    </source>
</reference>
<accession>A0ABX1JKG8</accession>
<dbReference type="InterPro" id="IPR016032">
    <property type="entry name" value="Sig_transdc_resp-reg_C-effctor"/>
</dbReference>
<dbReference type="SMART" id="SM00421">
    <property type="entry name" value="HTH_LUXR"/>
    <property type="match status" value="1"/>
</dbReference>
<dbReference type="Pfam" id="PF00196">
    <property type="entry name" value="GerE"/>
    <property type="match status" value="1"/>
</dbReference>
<dbReference type="PROSITE" id="PS50043">
    <property type="entry name" value="HTH_LUXR_2"/>
    <property type="match status" value="1"/>
</dbReference>
<keyword evidence="6" id="KW-1185">Reference proteome</keyword>